<name>A0A6C0F0H2_9ZZZZ</name>
<sequence>MELNTFSSFVHVKGSDVTAEFAPGPTRTDEVAVPTDPNASFGPEGYPSCLEDPFLRSPPVSLPLPSSNPRLLPDQVTGLLRHSLHRSLRLCINMISAELCYWEKDDYRNEHLFLEENLEHLSEKELVLFRSLPHRHTVVKDKPKGIYRSNTQ</sequence>
<dbReference type="AlphaFoldDB" id="A0A6C0F0H2"/>
<evidence type="ECO:0000313" key="1">
    <source>
        <dbReference type="EMBL" id="QHT34029.1"/>
    </source>
</evidence>
<dbReference type="EMBL" id="MN738983">
    <property type="protein sequence ID" value="QHT34029.1"/>
    <property type="molecule type" value="Genomic_DNA"/>
</dbReference>
<proteinExistence type="predicted"/>
<protein>
    <submittedName>
        <fullName evidence="1">Uncharacterized protein</fullName>
    </submittedName>
</protein>
<organism evidence="1">
    <name type="scientific">viral metagenome</name>
    <dbReference type="NCBI Taxonomy" id="1070528"/>
    <lineage>
        <taxon>unclassified sequences</taxon>
        <taxon>metagenomes</taxon>
        <taxon>organismal metagenomes</taxon>
    </lineage>
</organism>
<reference evidence="1" key="1">
    <citation type="journal article" date="2020" name="Nature">
        <title>Giant virus diversity and host interactions through global metagenomics.</title>
        <authorList>
            <person name="Schulz F."/>
            <person name="Roux S."/>
            <person name="Paez-Espino D."/>
            <person name="Jungbluth S."/>
            <person name="Walsh D.A."/>
            <person name="Denef V.J."/>
            <person name="McMahon K.D."/>
            <person name="Konstantinidis K.T."/>
            <person name="Eloe-Fadrosh E.A."/>
            <person name="Kyrpides N.C."/>
            <person name="Woyke T."/>
        </authorList>
    </citation>
    <scope>NUCLEOTIDE SEQUENCE</scope>
    <source>
        <strain evidence="1">GVMAG-M-3300009161-52</strain>
    </source>
</reference>
<accession>A0A6C0F0H2</accession>